<dbReference type="Gene3D" id="3.40.50.300">
    <property type="entry name" value="P-loop containing nucleotide triphosphate hydrolases"/>
    <property type="match status" value="2"/>
</dbReference>
<dbReference type="InterPro" id="IPR038729">
    <property type="entry name" value="Rad50/SbcC_AAA"/>
</dbReference>
<feature type="domain" description="Rad50/SbcC-type AAA" evidence="5">
    <location>
        <begin position="5"/>
        <end position="212"/>
    </location>
</feature>
<comment type="similarity">
    <text evidence="1">Belongs to the SMC family. SbcC subfamily.</text>
</comment>
<evidence type="ECO:0000259" key="5">
    <source>
        <dbReference type="Pfam" id="PF13476"/>
    </source>
</evidence>
<organism evidence="6 7">
    <name type="scientific">Glutamicibacter uratoxydans</name>
    <name type="common">Arthrobacter uratoxydans</name>
    <dbReference type="NCBI Taxonomy" id="43667"/>
    <lineage>
        <taxon>Bacteria</taxon>
        <taxon>Bacillati</taxon>
        <taxon>Actinomycetota</taxon>
        <taxon>Actinomycetes</taxon>
        <taxon>Micrococcales</taxon>
        <taxon>Micrococcaceae</taxon>
        <taxon>Glutamicibacter</taxon>
    </lineage>
</organism>
<dbReference type="OrthoDB" id="9795626at2"/>
<dbReference type="Pfam" id="PF13476">
    <property type="entry name" value="AAA_23"/>
    <property type="match status" value="1"/>
</dbReference>
<keyword evidence="4" id="KW-0175">Coiled coil</keyword>
<evidence type="ECO:0000256" key="1">
    <source>
        <dbReference type="ARBA" id="ARBA00006930"/>
    </source>
</evidence>
<dbReference type="Proteomes" id="UP000316612">
    <property type="component" value="Unassembled WGS sequence"/>
</dbReference>
<dbReference type="SUPFAM" id="SSF52540">
    <property type="entry name" value="P-loop containing nucleoside triphosphate hydrolases"/>
    <property type="match status" value="1"/>
</dbReference>
<feature type="coiled-coil region" evidence="4">
    <location>
        <begin position="399"/>
        <end position="498"/>
    </location>
</feature>
<name>A0A4Y4DM21_GLUUR</name>
<dbReference type="AlphaFoldDB" id="A0A4Y4DM21"/>
<proteinExistence type="inferred from homology"/>
<dbReference type="RefSeq" id="WP_141362954.1">
    <property type="nucleotide sequence ID" value="NZ_BAAAJL010000007.1"/>
</dbReference>
<dbReference type="PANTHER" id="PTHR32114:SF2">
    <property type="entry name" value="ABC TRANSPORTER ABCH.3"/>
    <property type="match status" value="1"/>
</dbReference>
<evidence type="ECO:0000313" key="7">
    <source>
        <dbReference type="Proteomes" id="UP000316612"/>
    </source>
</evidence>
<reference evidence="6 7" key="1">
    <citation type="submission" date="2019-06" db="EMBL/GenBank/DDBJ databases">
        <title>Whole genome shotgun sequence of Glutamicibacter uratoxydans NBRC 15515.</title>
        <authorList>
            <person name="Hosoyama A."/>
            <person name="Uohara A."/>
            <person name="Ohji S."/>
            <person name="Ichikawa N."/>
        </authorList>
    </citation>
    <scope>NUCLEOTIDE SEQUENCE [LARGE SCALE GENOMIC DNA]</scope>
    <source>
        <strain evidence="6 7">NBRC 15515</strain>
    </source>
</reference>
<accession>A0A4Y4DM21</accession>
<evidence type="ECO:0000256" key="2">
    <source>
        <dbReference type="ARBA" id="ARBA00011322"/>
    </source>
</evidence>
<evidence type="ECO:0000256" key="4">
    <source>
        <dbReference type="SAM" id="Coils"/>
    </source>
</evidence>
<keyword evidence="7" id="KW-1185">Reference proteome</keyword>
<feature type="coiled-coil region" evidence="4">
    <location>
        <begin position="590"/>
        <end position="683"/>
    </location>
</feature>
<dbReference type="GO" id="GO:0006302">
    <property type="term" value="P:double-strand break repair"/>
    <property type="evidence" value="ECO:0007669"/>
    <property type="project" value="InterPro"/>
</dbReference>
<comment type="subunit">
    <text evidence="2">Heterodimer of SbcC and SbcD.</text>
</comment>
<dbReference type="PANTHER" id="PTHR32114">
    <property type="entry name" value="ABC TRANSPORTER ABCH.3"/>
    <property type="match status" value="1"/>
</dbReference>
<dbReference type="GO" id="GO:0016887">
    <property type="term" value="F:ATP hydrolysis activity"/>
    <property type="evidence" value="ECO:0007669"/>
    <property type="project" value="InterPro"/>
</dbReference>
<gene>
    <name evidence="6" type="primary">sbcC</name>
    <name evidence="6" type="ORF">AUR04nite_11890</name>
</gene>
<sequence>MRIHQLQIQAFGPFAAAEVINFDELAEGGLFLLDGPTGAGKSSILDAICYALYGSLPGNRTGSRQIRSDHAAAGVEPQVICELTIGDRRFEVTRSPAWMRPSKRGKNKTTEQKAASHLREWVGGAWEQLSTRNDEVGQILGGLLGLDRDQFTKVVMLPQGGFADFLRAKAKDREDLLANLFDTSDYAAIEEEFAARLNLERKNTEALEAELTASENVIRHDATAFLTQHEQAEADEQVQAAAAGLSIEEEFSNYAQRIQSCTQHYSGAAESARTSLKSAQQLVRDLEERVRVFALLAQLKAKVEDHELQHPAAVDAAAKVEKDAKAASVRAYLEASTAAAELRDSTAQALASVQARLKAEQDYDLADSAESFTQVSALVKEQEAELTIAKAALREEAGREQLAKELEAAKKLQQATTTQESKARENLEALRGEREELEAQDTDQQAADAAVQEAKTAQQAIEAQLEQAKLRDKLEGTIAKAEQAVAAQSLKVVDAEKALLELRRTQLEQSALRLAAALEDGTPCMVCGATEHPDPARADAQAKLIDDEQVEQLSAAVDKERAVLTTLGNQREAVATRLEAASEAAAGGSVEDLQAKLAQCTDQLKAASEHGAAVATLNKKIEALRSRIEKDSAAHSQLLVDLAAAESTVKNQQAKLEELDHKLQTVRAEHESLEQKVAVLQERAAAFTRGYNALGRCREARKAAEAASQRWEDERGAAGFADTQAYQAAVLVEADRQALRALIQQDTERASSIATLRASADYQRGVQLIAQGASAPGEEEIEQAASALTAADLAFEAARKVQVQAQSQLQRHHDAVQLLHTQREAAGPKIEAYRRLRALAEVIRGGGENLYKMTLSTYVLAARLEEVAVAATERLKVMSGERYSLHHDDSKQGNSKSGMGLTVLDSWTGKHRETQTLSGGETFMASLALALGLADVISHHSGAVDMQTLFVDEGFGSLDAETLEQVMAALENLRAGGRTIGLVSHVAEMKQRITNRVSVVKTQYGSRIEREVKQLAAL</sequence>
<evidence type="ECO:0000313" key="6">
    <source>
        <dbReference type="EMBL" id="GED05657.1"/>
    </source>
</evidence>
<comment type="caution">
    <text evidence="6">The sequence shown here is derived from an EMBL/GenBank/DDBJ whole genome shotgun (WGS) entry which is preliminary data.</text>
</comment>
<dbReference type="InterPro" id="IPR027417">
    <property type="entry name" value="P-loop_NTPase"/>
</dbReference>
<dbReference type="EMBL" id="BJNY01000006">
    <property type="protein sequence ID" value="GED05657.1"/>
    <property type="molecule type" value="Genomic_DNA"/>
</dbReference>
<evidence type="ECO:0000256" key="3">
    <source>
        <dbReference type="ARBA" id="ARBA00013368"/>
    </source>
</evidence>
<protein>
    <recommendedName>
        <fullName evidence="3">Nuclease SbcCD subunit C</fullName>
    </recommendedName>
</protein>
<dbReference type="Pfam" id="PF13558">
    <property type="entry name" value="SbcC_Walker_B"/>
    <property type="match status" value="1"/>
</dbReference>